<protein>
    <recommendedName>
        <fullName evidence="3">histidine kinase</fullName>
        <ecNumber evidence="3">2.7.13.3</ecNumber>
    </recommendedName>
</protein>
<dbReference type="Pfam" id="PF00672">
    <property type="entry name" value="HAMP"/>
    <property type="match status" value="1"/>
</dbReference>
<dbReference type="PROSITE" id="PS50109">
    <property type="entry name" value="HIS_KIN"/>
    <property type="match status" value="1"/>
</dbReference>
<dbReference type="Pfam" id="PF08521">
    <property type="entry name" value="2CSK_N"/>
    <property type="match status" value="1"/>
</dbReference>
<dbReference type="GO" id="GO:0000155">
    <property type="term" value="F:phosphorelay sensor kinase activity"/>
    <property type="evidence" value="ECO:0007669"/>
    <property type="project" value="InterPro"/>
</dbReference>
<reference evidence="15" key="1">
    <citation type="submission" date="2018-12" db="EMBL/GenBank/DDBJ databases">
        <title>Tengunoibacter tsumagoiensis gen. nov., sp. nov., Dictyobacter kobayashii sp. nov., D. alpinus sp. nov., and D. joshuensis sp. nov. and description of Dictyobacteraceae fam. nov. within the order Ktedonobacterales isolated from Tengu-no-mugimeshi.</title>
        <authorList>
            <person name="Wang C.M."/>
            <person name="Zheng Y."/>
            <person name="Sakai Y."/>
            <person name="Toyoda A."/>
            <person name="Minakuchi Y."/>
            <person name="Abe K."/>
            <person name="Yokota A."/>
            <person name="Yabe S."/>
        </authorList>
    </citation>
    <scope>NUCLEOTIDE SEQUENCE [LARGE SCALE GENOMIC DNA]</scope>
    <source>
        <strain evidence="15">Uno3</strain>
    </source>
</reference>
<evidence type="ECO:0000259" key="12">
    <source>
        <dbReference type="PROSITE" id="PS50109"/>
    </source>
</evidence>
<evidence type="ECO:0000256" key="3">
    <source>
        <dbReference type="ARBA" id="ARBA00012438"/>
    </source>
</evidence>
<evidence type="ECO:0000256" key="9">
    <source>
        <dbReference type="ARBA" id="ARBA00023012"/>
    </source>
</evidence>
<dbReference type="InterPro" id="IPR003594">
    <property type="entry name" value="HATPase_dom"/>
</dbReference>
<dbReference type="InterPro" id="IPR036097">
    <property type="entry name" value="HisK_dim/P_sf"/>
</dbReference>
<dbReference type="InterPro" id="IPR050428">
    <property type="entry name" value="TCS_sensor_his_kinase"/>
</dbReference>
<dbReference type="FunFam" id="3.30.565.10:FF:000006">
    <property type="entry name" value="Sensor histidine kinase WalK"/>
    <property type="match status" value="1"/>
</dbReference>
<evidence type="ECO:0000256" key="5">
    <source>
        <dbReference type="ARBA" id="ARBA00022679"/>
    </source>
</evidence>
<dbReference type="PANTHER" id="PTHR45436:SF5">
    <property type="entry name" value="SENSOR HISTIDINE KINASE TRCS"/>
    <property type="match status" value="1"/>
</dbReference>
<dbReference type="EMBL" id="BIFR01000002">
    <property type="protein sequence ID" value="GCE15524.1"/>
    <property type="molecule type" value="Genomic_DNA"/>
</dbReference>
<dbReference type="EC" id="2.7.13.3" evidence="3"/>
<dbReference type="CDD" id="cd06225">
    <property type="entry name" value="HAMP"/>
    <property type="match status" value="1"/>
</dbReference>
<dbReference type="FunFam" id="1.10.287.130:FF:000001">
    <property type="entry name" value="Two-component sensor histidine kinase"/>
    <property type="match status" value="1"/>
</dbReference>
<evidence type="ECO:0000259" key="13">
    <source>
        <dbReference type="PROSITE" id="PS50885"/>
    </source>
</evidence>
<dbReference type="Gene3D" id="3.30.565.10">
    <property type="entry name" value="Histidine kinase-like ATPase, C-terminal domain"/>
    <property type="match status" value="1"/>
</dbReference>
<dbReference type="SMART" id="SM00388">
    <property type="entry name" value="HisKA"/>
    <property type="match status" value="1"/>
</dbReference>
<dbReference type="Pfam" id="PF00512">
    <property type="entry name" value="HisKA"/>
    <property type="match status" value="1"/>
</dbReference>
<dbReference type="InterPro" id="IPR003660">
    <property type="entry name" value="HAMP_dom"/>
</dbReference>
<feature type="transmembrane region" description="Helical" evidence="11">
    <location>
        <begin position="20"/>
        <end position="40"/>
    </location>
</feature>
<evidence type="ECO:0000256" key="7">
    <source>
        <dbReference type="ARBA" id="ARBA00022777"/>
    </source>
</evidence>
<sequence length="488" mass="54194">MKWSVWRVWSPGIRIQVMLWSIAVFLVLLLSSDLVLYLGLKHSLEVNMDATLQAQAQQLANGISNKNGTVQLDTESPEIDTPAIVSSSRSQNIAFRVLIRLLDRHGHLLRTTPAFHSLAVPWESVTRSLSGAGWQGTVSNVRGQEVRLYSMPLTNNGVVFAVLQVGTSLEQTEVALRSLLMQLLLLVPLLFVLGSLGSYFLVKRAFHPIEVLTCTAQEIEAGDLHRRVPLPSTRDEVYRLADTFNRMLERLETAFVRQRRFVADASHELRTPTTVISNMAEMALLNAASRDECAATLQTIITESQRLGHLVNDLLALARVDERQTRLERERVRLDLLACAVATHLQPIADERQITLEVQASEPTLLAGDEARLIQVLLNLSENALSYTHPGGRVCLTVTNREGQACLIVQDTGIGMASEHLPHIFERFYRIDPARVQSKESHSGLGLSIVEWVVRAHAGSISVESQVGKGSTFTVMLPFVKHEISCDD</sequence>
<name>A0A402A8M4_9CHLR</name>
<evidence type="ECO:0000313" key="15">
    <source>
        <dbReference type="Proteomes" id="UP000287352"/>
    </source>
</evidence>
<evidence type="ECO:0000256" key="4">
    <source>
        <dbReference type="ARBA" id="ARBA00022553"/>
    </source>
</evidence>
<dbReference type="SMART" id="SM00304">
    <property type="entry name" value="HAMP"/>
    <property type="match status" value="1"/>
</dbReference>
<evidence type="ECO:0000256" key="6">
    <source>
        <dbReference type="ARBA" id="ARBA00022692"/>
    </source>
</evidence>
<evidence type="ECO:0000256" key="1">
    <source>
        <dbReference type="ARBA" id="ARBA00000085"/>
    </source>
</evidence>
<dbReference type="AlphaFoldDB" id="A0A402A8M4"/>
<dbReference type="InterPro" id="IPR036890">
    <property type="entry name" value="HATPase_C_sf"/>
</dbReference>
<keyword evidence="6 11" id="KW-0812">Transmembrane</keyword>
<dbReference type="SUPFAM" id="SSF158472">
    <property type="entry name" value="HAMP domain-like"/>
    <property type="match status" value="1"/>
</dbReference>
<keyword evidence="7 14" id="KW-0418">Kinase</keyword>
<dbReference type="SUPFAM" id="SSF55874">
    <property type="entry name" value="ATPase domain of HSP90 chaperone/DNA topoisomerase II/histidine kinase"/>
    <property type="match status" value="1"/>
</dbReference>
<organism evidence="14 15">
    <name type="scientific">Tengunoibacter tsumagoiensis</name>
    <dbReference type="NCBI Taxonomy" id="2014871"/>
    <lineage>
        <taxon>Bacteria</taxon>
        <taxon>Bacillati</taxon>
        <taxon>Chloroflexota</taxon>
        <taxon>Ktedonobacteria</taxon>
        <taxon>Ktedonobacterales</taxon>
        <taxon>Dictyobacteraceae</taxon>
        <taxon>Tengunoibacter</taxon>
    </lineage>
</organism>
<evidence type="ECO:0000256" key="2">
    <source>
        <dbReference type="ARBA" id="ARBA00004370"/>
    </source>
</evidence>
<dbReference type="Gene3D" id="1.10.287.130">
    <property type="match status" value="1"/>
</dbReference>
<keyword evidence="15" id="KW-1185">Reference proteome</keyword>
<dbReference type="PRINTS" id="PR00344">
    <property type="entry name" value="BCTRLSENSOR"/>
</dbReference>
<dbReference type="PANTHER" id="PTHR45436">
    <property type="entry name" value="SENSOR HISTIDINE KINASE YKOH"/>
    <property type="match status" value="1"/>
</dbReference>
<dbReference type="InterPro" id="IPR013727">
    <property type="entry name" value="2CSK_N"/>
</dbReference>
<gene>
    <name evidence="14" type="ORF">KTT_53830</name>
</gene>
<dbReference type="InterPro" id="IPR004358">
    <property type="entry name" value="Sig_transdc_His_kin-like_C"/>
</dbReference>
<evidence type="ECO:0000256" key="10">
    <source>
        <dbReference type="ARBA" id="ARBA00023136"/>
    </source>
</evidence>
<dbReference type="SUPFAM" id="SSF47384">
    <property type="entry name" value="Homodimeric domain of signal transducing histidine kinase"/>
    <property type="match status" value="1"/>
</dbReference>
<keyword evidence="8 11" id="KW-1133">Transmembrane helix</keyword>
<keyword evidence="4" id="KW-0597">Phosphoprotein</keyword>
<keyword evidence="9" id="KW-0902">Two-component regulatory system</keyword>
<dbReference type="RefSeq" id="WP_161975786.1">
    <property type="nucleotide sequence ID" value="NZ_BIFR01000002.1"/>
</dbReference>
<feature type="domain" description="HAMP" evidence="13">
    <location>
        <begin position="203"/>
        <end position="256"/>
    </location>
</feature>
<dbReference type="GO" id="GO:0005886">
    <property type="term" value="C:plasma membrane"/>
    <property type="evidence" value="ECO:0007669"/>
    <property type="project" value="TreeGrafter"/>
</dbReference>
<dbReference type="PROSITE" id="PS50885">
    <property type="entry name" value="HAMP"/>
    <property type="match status" value="1"/>
</dbReference>
<dbReference type="InterPro" id="IPR003661">
    <property type="entry name" value="HisK_dim/P_dom"/>
</dbReference>
<comment type="subcellular location">
    <subcellularLocation>
        <location evidence="2">Membrane</location>
    </subcellularLocation>
</comment>
<dbReference type="CDD" id="cd00075">
    <property type="entry name" value="HATPase"/>
    <property type="match status" value="1"/>
</dbReference>
<dbReference type="InterPro" id="IPR005467">
    <property type="entry name" value="His_kinase_dom"/>
</dbReference>
<keyword evidence="5" id="KW-0808">Transferase</keyword>
<evidence type="ECO:0000313" key="14">
    <source>
        <dbReference type="EMBL" id="GCE15524.1"/>
    </source>
</evidence>
<dbReference type="SMART" id="SM00387">
    <property type="entry name" value="HATPase_c"/>
    <property type="match status" value="1"/>
</dbReference>
<dbReference type="CDD" id="cd00082">
    <property type="entry name" value="HisKA"/>
    <property type="match status" value="1"/>
</dbReference>
<accession>A0A402A8M4</accession>
<feature type="domain" description="Histidine kinase" evidence="12">
    <location>
        <begin position="264"/>
        <end position="481"/>
    </location>
</feature>
<comment type="catalytic activity">
    <reaction evidence="1">
        <text>ATP + protein L-histidine = ADP + protein N-phospho-L-histidine.</text>
        <dbReference type="EC" id="2.7.13.3"/>
    </reaction>
</comment>
<dbReference type="Proteomes" id="UP000287352">
    <property type="component" value="Unassembled WGS sequence"/>
</dbReference>
<proteinExistence type="predicted"/>
<evidence type="ECO:0000256" key="11">
    <source>
        <dbReference type="SAM" id="Phobius"/>
    </source>
</evidence>
<comment type="caution">
    <text evidence="14">The sequence shown here is derived from an EMBL/GenBank/DDBJ whole genome shotgun (WGS) entry which is preliminary data.</text>
</comment>
<dbReference type="Pfam" id="PF02518">
    <property type="entry name" value="HATPase_c"/>
    <property type="match status" value="1"/>
</dbReference>
<evidence type="ECO:0000256" key="8">
    <source>
        <dbReference type="ARBA" id="ARBA00022989"/>
    </source>
</evidence>
<feature type="transmembrane region" description="Helical" evidence="11">
    <location>
        <begin position="183"/>
        <end position="202"/>
    </location>
</feature>
<keyword evidence="10 11" id="KW-0472">Membrane</keyword>
<dbReference type="Gene3D" id="6.10.340.10">
    <property type="match status" value="1"/>
</dbReference>